<dbReference type="Pfam" id="PF10280">
    <property type="entry name" value="Med11"/>
    <property type="match status" value="1"/>
</dbReference>
<dbReference type="Proteomes" id="UP000298327">
    <property type="component" value="Unassembled WGS sequence"/>
</dbReference>
<evidence type="ECO:0000256" key="4">
    <source>
        <dbReference type="RuleBase" id="RU364147"/>
    </source>
</evidence>
<dbReference type="Gene3D" id="1.10.287.3490">
    <property type="match status" value="1"/>
</dbReference>
<reference evidence="6 7" key="1">
    <citation type="submission" date="2019-02" db="EMBL/GenBank/DDBJ databases">
        <title>Genome sequencing of the rare red list fungi Dentipellis fragilis.</title>
        <authorList>
            <person name="Buettner E."/>
            <person name="Kellner H."/>
        </authorList>
    </citation>
    <scope>NUCLEOTIDE SEQUENCE [LARGE SCALE GENOMIC DNA]</scope>
    <source>
        <strain evidence="6 7">DSM 105465</strain>
    </source>
</reference>
<evidence type="ECO:0000256" key="5">
    <source>
        <dbReference type="SAM" id="MobiDB-lite"/>
    </source>
</evidence>
<feature type="compositionally biased region" description="Basic and acidic residues" evidence="5">
    <location>
        <begin position="186"/>
        <end position="196"/>
    </location>
</feature>
<feature type="region of interest" description="Disordered" evidence="5">
    <location>
        <begin position="186"/>
        <end position="208"/>
    </location>
</feature>
<feature type="compositionally biased region" description="Basic and acidic residues" evidence="5">
    <location>
        <begin position="164"/>
        <end position="173"/>
    </location>
</feature>
<comment type="subunit">
    <text evidence="4">Component of the Mediator complex.</text>
</comment>
<dbReference type="GO" id="GO:0006357">
    <property type="term" value="P:regulation of transcription by RNA polymerase II"/>
    <property type="evidence" value="ECO:0007669"/>
    <property type="project" value="InterPro"/>
</dbReference>
<keyword evidence="4" id="KW-0805">Transcription regulation</keyword>
<dbReference type="GO" id="GO:0016592">
    <property type="term" value="C:mediator complex"/>
    <property type="evidence" value="ECO:0007669"/>
    <property type="project" value="InterPro"/>
</dbReference>
<dbReference type="OrthoDB" id="3358442at2759"/>
<evidence type="ECO:0000313" key="7">
    <source>
        <dbReference type="Proteomes" id="UP000298327"/>
    </source>
</evidence>
<feature type="region of interest" description="Disordered" evidence="5">
    <location>
        <begin position="1"/>
        <end position="25"/>
    </location>
</feature>
<keyword evidence="3 4" id="KW-0539">Nucleus</keyword>
<evidence type="ECO:0000256" key="3">
    <source>
        <dbReference type="ARBA" id="ARBA00023242"/>
    </source>
</evidence>
<keyword evidence="7" id="KW-1185">Reference proteome</keyword>
<evidence type="ECO:0000256" key="1">
    <source>
        <dbReference type="ARBA" id="ARBA00004123"/>
    </source>
</evidence>
<keyword evidence="4" id="KW-0804">Transcription</keyword>
<comment type="subcellular location">
    <subcellularLocation>
        <location evidence="1 4">Nucleus</location>
    </subcellularLocation>
</comment>
<evidence type="ECO:0000256" key="2">
    <source>
        <dbReference type="ARBA" id="ARBA00008186"/>
    </source>
</evidence>
<comment type="function">
    <text evidence="4">Component of the Mediator complex, a coactivator involved in the regulated transcription of nearly all RNA polymerase II-dependent genes. Mediator functions as a bridge to convey information from gene-specific regulatory proteins to the basal RNA polymerase II transcription machinery. Mediator is recruited to promoters by direct interactions with regulatory proteins and serves as a scaffold for the assembly of a functional pre-initiation complex with RNA polymerase II and the general transcription factors.</text>
</comment>
<feature type="region of interest" description="Disordered" evidence="5">
    <location>
        <begin position="113"/>
        <end position="173"/>
    </location>
</feature>
<organism evidence="6 7">
    <name type="scientific">Dentipellis fragilis</name>
    <dbReference type="NCBI Taxonomy" id="205917"/>
    <lineage>
        <taxon>Eukaryota</taxon>
        <taxon>Fungi</taxon>
        <taxon>Dikarya</taxon>
        <taxon>Basidiomycota</taxon>
        <taxon>Agaricomycotina</taxon>
        <taxon>Agaricomycetes</taxon>
        <taxon>Russulales</taxon>
        <taxon>Hericiaceae</taxon>
        <taxon>Dentipellis</taxon>
    </lineage>
</organism>
<dbReference type="AlphaFoldDB" id="A0A4Y9ZDJ3"/>
<keyword evidence="4" id="KW-0010">Activator</keyword>
<accession>A0A4Y9ZDJ3</accession>
<dbReference type="InterPro" id="IPR019404">
    <property type="entry name" value="Mediator_Med11"/>
</dbReference>
<dbReference type="GO" id="GO:0003712">
    <property type="term" value="F:transcription coregulator activity"/>
    <property type="evidence" value="ECO:0007669"/>
    <property type="project" value="InterPro"/>
</dbReference>
<dbReference type="EMBL" id="SEOQ01000035">
    <property type="protein sequence ID" value="TFY71828.1"/>
    <property type="molecule type" value="Genomic_DNA"/>
</dbReference>
<comment type="similarity">
    <text evidence="2 4">Belongs to the Mediator complex subunit 11 family.</text>
</comment>
<name>A0A4Y9ZDJ3_9AGAM</name>
<sequence length="208" mass="22403">MATDDNSQVPPSQNGSNDGGLDPIWSSSRTARQIYALGEVEKDIGRLLSLAASSISLLTLPQTDAPEDGLPQGGERDERFVEEVSEYFERLDNIQIAMRSSLAHIRQSRIAPSAIDAPPPGFVPSALGVGLPPAVPTHTSSSSASGSAGPGDAHARVPRPKTRGLQEERVERDAWKGMLQALTKLKDARARERQEQEQQQQADAAMQE</sequence>
<comment type="caution">
    <text evidence="6">The sequence shown here is derived from an EMBL/GenBank/DDBJ whole genome shotgun (WGS) entry which is preliminary data.</text>
</comment>
<proteinExistence type="inferred from homology"/>
<evidence type="ECO:0000313" key="6">
    <source>
        <dbReference type="EMBL" id="TFY71828.1"/>
    </source>
</evidence>
<feature type="compositionally biased region" description="Polar residues" evidence="5">
    <location>
        <begin position="1"/>
        <end position="16"/>
    </location>
</feature>
<gene>
    <name evidence="4" type="primary">MED11</name>
    <name evidence="6" type="ORF">EVG20_g1177</name>
</gene>
<protein>
    <recommendedName>
        <fullName evidence="4">Mediator of RNA polymerase II transcription subunit 11</fullName>
    </recommendedName>
    <alternativeName>
        <fullName evidence="4">Mediator complex subunit 11</fullName>
    </alternativeName>
</protein>
<feature type="compositionally biased region" description="Low complexity" evidence="5">
    <location>
        <begin position="197"/>
        <end position="208"/>
    </location>
</feature>